<dbReference type="InterPro" id="IPR023214">
    <property type="entry name" value="HAD_sf"/>
</dbReference>
<dbReference type="SFLD" id="SFLDG01129">
    <property type="entry name" value="C1.5:_HAD__Beta-PGM__Phosphata"/>
    <property type="match status" value="1"/>
</dbReference>
<dbReference type="GO" id="GO:0008967">
    <property type="term" value="F:phosphoglycolate phosphatase activity"/>
    <property type="evidence" value="ECO:0007669"/>
    <property type="project" value="TreeGrafter"/>
</dbReference>
<sequence>MEGASGLIKGVIFDLDGVLLKFNLDSKKIKEEIIRFFVESGLEEGLFTPRDSFSSIKEGARRYFEEKGKGDKWIDDLLKKGEMIAVRYEVEAAKTTDLLPGVREVLKTLKAKGMKLAVFTYNNSEAASTALERTGIIDFFDVVLARDNVPKPKPNPEHLKVVLQALGVNPDEAVVVGDSEMDIKPCKALGVRVVSVTTGIRTEEELRKYDPDFIIRELKELPNLIESRF</sequence>
<dbReference type="Pfam" id="PF00702">
    <property type="entry name" value="Hydrolase"/>
    <property type="match status" value="1"/>
</dbReference>
<dbReference type="PANTHER" id="PTHR43434">
    <property type="entry name" value="PHOSPHOGLYCOLATE PHOSPHATASE"/>
    <property type="match status" value="1"/>
</dbReference>
<dbReference type="InterPro" id="IPR006439">
    <property type="entry name" value="HAD-SF_hydro_IA"/>
</dbReference>
<dbReference type="Proteomes" id="UP000315399">
    <property type="component" value="Unassembled WGS sequence"/>
</dbReference>
<proteinExistence type="inferred from homology"/>
<dbReference type="Gene3D" id="1.10.150.240">
    <property type="entry name" value="Putative phosphatase, domain 2"/>
    <property type="match status" value="1"/>
</dbReference>
<dbReference type="SUPFAM" id="SSF56784">
    <property type="entry name" value="HAD-like"/>
    <property type="match status" value="1"/>
</dbReference>
<evidence type="ECO:0000313" key="2">
    <source>
        <dbReference type="EMBL" id="TDA39815.1"/>
    </source>
</evidence>
<reference evidence="2 3" key="1">
    <citation type="journal article" date="2019" name="Nat. Microbiol.">
        <title>Expanding anaerobic alkane metabolism in the domain of Archaea.</title>
        <authorList>
            <person name="Wang Y."/>
            <person name="Wegener G."/>
            <person name="Hou J."/>
            <person name="Wang F."/>
            <person name="Xiao X."/>
        </authorList>
    </citation>
    <scope>NUCLEOTIDE SEQUENCE [LARGE SCALE GENOMIC DNA]</scope>
    <source>
        <strain evidence="2">WYZ-LMO10</strain>
    </source>
</reference>
<evidence type="ECO:0000313" key="3">
    <source>
        <dbReference type="Proteomes" id="UP000315399"/>
    </source>
</evidence>
<dbReference type="InterPro" id="IPR050155">
    <property type="entry name" value="HAD-like_hydrolase_sf"/>
</dbReference>
<comment type="similarity">
    <text evidence="1">Belongs to the HAD-like hydrolase superfamily.</text>
</comment>
<dbReference type="SFLD" id="SFLDS00003">
    <property type="entry name" value="Haloacid_Dehalogenase"/>
    <property type="match status" value="1"/>
</dbReference>
<dbReference type="InterPro" id="IPR023198">
    <property type="entry name" value="PGP-like_dom2"/>
</dbReference>
<dbReference type="PANTHER" id="PTHR43434:SF1">
    <property type="entry name" value="PHOSPHOGLYCOLATE PHOSPHATASE"/>
    <property type="match status" value="1"/>
</dbReference>
<evidence type="ECO:0008006" key="4">
    <source>
        <dbReference type="Google" id="ProtNLM"/>
    </source>
</evidence>
<accession>A0A523BFY2</accession>
<dbReference type="GO" id="GO:0006281">
    <property type="term" value="P:DNA repair"/>
    <property type="evidence" value="ECO:0007669"/>
    <property type="project" value="TreeGrafter"/>
</dbReference>
<dbReference type="NCBIfam" id="TIGR01509">
    <property type="entry name" value="HAD-SF-IA-v3"/>
    <property type="match status" value="1"/>
</dbReference>
<organism evidence="2 3">
    <name type="scientific">Thermoproteota archaeon</name>
    <dbReference type="NCBI Taxonomy" id="2056631"/>
    <lineage>
        <taxon>Archaea</taxon>
        <taxon>Thermoproteota</taxon>
    </lineage>
</organism>
<dbReference type="NCBIfam" id="TIGR01549">
    <property type="entry name" value="HAD-SF-IA-v1"/>
    <property type="match status" value="1"/>
</dbReference>
<dbReference type="SFLD" id="SFLDG01135">
    <property type="entry name" value="C1.5.6:_HAD__Beta-PGM__Phospha"/>
    <property type="match status" value="1"/>
</dbReference>
<protein>
    <recommendedName>
        <fullName evidence="4">HAD family hydrolase</fullName>
    </recommendedName>
</protein>
<dbReference type="EMBL" id="QNVH01000006">
    <property type="protein sequence ID" value="TDA39815.1"/>
    <property type="molecule type" value="Genomic_DNA"/>
</dbReference>
<dbReference type="AlphaFoldDB" id="A0A523BFY2"/>
<dbReference type="PRINTS" id="PR00413">
    <property type="entry name" value="HADHALOGNASE"/>
</dbReference>
<dbReference type="FunFam" id="3.40.50.1000:FF:000022">
    <property type="entry name" value="Phosphoglycolate phosphatase"/>
    <property type="match status" value="1"/>
</dbReference>
<name>A0A523BFY2_9CREN</name>
<comment type="caution">
    <text evidence="2">The sequence shown here is derived from an EMBL/GenBank/DDBJ whole genome shotgun (WGS) entry which is preliminary data.</text>
</comment>
<dbReference type="InterPro" id="IPR036412">
    <property type="entry name" value="HAD-like_sf"/>
</dbReference>
<gene>
    <name evidence="2" type="ORF">DSO08_01295</name>
</gene>
<evidence type="ECO:0000256" key="1">
    <source>
        <dbReference type="ARBA" id="ARBA00007958"/>
    </source>
</evidence>
<dbReference type="Gene3D" id="3.40.50.1000">
    <property type="entry name" value="HAD superfamily/HAD-like"/>
    <property type="match status" value="1"/>
</dbReference>